<comment type="caution">
    <text evidence="1">The sequence shown here is derived from an EMBL/GenBank/DDBJ whole genome shotgun (WGS) entry which is preliminary data.</text>
</comment>
<sequence length="50" mass="5438">MDVYQGIEKKHSDPGGPGTAFLHVRPGFPPECGHVCQSGIVRRQTSFLSI</sequence>
<dbReference type="PATRIC" id="fig|1398.25.peg.821"/>
<accession>A0A150KHW4</accession>
<gene>
    <name evidence="1" type="ORF">B4099_2326</name>
</gene>
<protein>
    <submittedName>
        <fullName evidence="1">Uncharacterized protein</fullName>
    </submittedName>
</protein>
<dbReference type="Proteomes" id="UP000075304">
    <property type="component" value="Unassembled WGS sequence"/>
</dbReference>
<dbReference type="AlphaFoldDB" id="A0A150KHW4"/>
<name>A0A150KHW4_HEYCO</name>
<dbReference type="EMBL" id="LQYI01000014">
    <property type="protein sequence ID" value="KYC72925.1"/>
    <property type="molecule type" value="Genomic_DNA"/>
</dbReference>
<proteinExistence type="predicted"/>
<evidence type="ECO:0000313" key="2">
    <source>
        <dbReference type="Proteomes" id="UP000075304"/>
    </source>
</evidence>
<evidence type="ECO:0000313" key="1">
    <source>
        <dbReference type="EMBL" id="KYC72925.1"/>
    </source>
</evidence>
<reference evidence="1 2" key="1">
    <citation type="submission" date="2016-01" db="EMBL/GenBank/DDBJ databases">
        <title>Genome Sequences of Twelve Sporeforming Bacillus Species Isolated from Foods.</title>
        <authorList>
            <person name="Berendsen E.M."/>
            <person name="Wells-Bennik M.H."/>
            <person name="Krawcyk A.O."/>
            <person name="De Jong A."/>
            <person name="Holsappel S."/>
            <person name="Eijlander R.T."/>
            <person name="Kuipers O.P."/>
        </authorList>
    </citation>
    <scope>NUCLEOTIDE SEQUENCE [LARGE SCALE GENOMIC DNA]</scope>
    <source>
        <strain evidence="1 2">B4099</strain>
    </source>
</reference>
<organism evidence="1 2">
    <name type="scientific">Heyndrickxia coagulans</name>
    <name type="common">Weizmannia coagulans</name>
    <dbReference type="NCBI Taxonomy" id="1398"/>
    <lineage>
        <taxon>Bacteria</taxon>
        <taxon>Bacillati</taxon>
        <taxon>Bacillota</taxon>
        <taxon>Bacilli</taxon>
        <taxon>Bacillales</taxon>
        <taxon>Bacillaceae</taxon>
        <taxon>Heyndrickxia</taxon>
    </lineage>
</organism>